<feature type="chain" id="PRO_5046571234" evidence="2">
    <location>
        <begin position="29"/>
        <end position="96"/>
    </location>
</feature>
<sequence length="96" mass="10395">MLSKTTLASGLLVATAAGVVMTSVPSFAQVLTGGCGSSCSSFGHGNRNRSWNGSENEGFNHVRLHLRNRNNNVAVARTRNEDQRPIILERQQEKGK</sequence>
<dbReference type="PROSITE" id="PS51257">
    <property type="entry name" value="PROKAR_LIPOPROTEIN"/>
    <property type="match status" value="1"/>
</dbReference>
<reference evidence="4" key="1">
    <citation type="journal article" date="2019" name="Int. J. Syst. Evol. Microbiol.">
        <title>The Global Catalogue of Microorganisms (GCM) 10K type strain sequencing project: providing services to taxonomists for standard genome sequencing and annotation.</title>
        <authorList>
            <consortium name="The Broad Institute Genomics Platform"/>
            <consortium name="The Broad Institute Genome Sequencing Center for Infectious Disease"/>
            <person name="Wu L."/>
            <person name="Ma J."/>
        </authorList>
    </citation>
    <scope>NUCLEOTIDE SEQUENCE [LARGE SCALE GENOMIC DNA]</scope>
    <source>
        <strain evidence="4">JCM 17933</strain>
    </source>
</reference>
<feature type="signal peptide" evidence="2">
    <location>
        <begin position="1"/>
        <end position="28"/>
    </location>
</feature>
<organism evidence="3 4">
    <name type="scientific">Actinoallomurus oryzae</name>
    <dbReference type="NCBI Taxonomy" id="502180"/>
    <lineage>
        <taxon>Bacteria</taxon>
        <taxon>Bacillati</taxon>
        <taxon>Actinomycetota</taxon>
        <taxon>Actinomycetes</taxon>
        <taxon>Streptosporangiales</taxon>
        <taxon>Thermomonosporaceae</taxon>
        <taxon>Actinoallomurus</taxon>
    </lineage>
</organism>
<dbReference type="RefSeq" id="WP_345469766.1">
    <property type="nucleotide sequence ID" value="NZ_BAABHF010000038.1"/>
</dbReference>
<evidence type="ECO:0000313" key="3">
    <source>
        <dbReference type="EMBL" id="GAA4505635.1"/>
    </source>
</evidence>
<proteinExistence type="predicted"/>
<gene>
    <name evidence="3" type="ORF">GCM10023191_061630</name>
</gene>
<dbReference type="EMBL" id="BAABHF010000038">
    <property type="protein sequence ID" value="GAA4505635.1"/>
    <property type="molecule type" value="Genomic_DNA"/>
</dbReference>
<protein>
    <submittedName>
        <fullName evidence="3">Uncharacterized protein</fullName>
    </submittedName>
</protein>
<keyword evidence="2" id="KW-0732">Signal</keyword>
<name>A0ABP8QLB1_9ACTN</name>
<dbReference type="Proteomes" id="UP001500503">
    <property type="component" value="Unassembled WGS sequence"/>
</dbReference>
<evidence type="ECO:0000256" key="2">
    <source>
        <dbReference type="SAM" id="SignalP"/>
    </source>
</evidence>
<evidence type="ECO:0000256" key="1">
    <source>
        <dbReference type="SAM" id="MobiDB-lite"/>
    </source>
</evidence>
<comment type="caution">
    <text evidence="3">The sequence shown here is derived from an EMBL/GenBank/DDBJ whole genome shotgun (WGS) entry which is preliminary data.</text>
</comment>
<accession>A0ABP8QLB1</accession>
<keyword evidence="4" id="KW-1185">Reference proteome</keyword>
<feature type="region of interest" description="Disordered" evidence="1">
    <location>
        <begin position="75"/>
        <end position="96"/>
    </location>
</feature>
<evidence type="ECO:0000313" key="4">
    <source>
        <dbReference type="Proteomes" id="UP001500503"/>
    </source>
</evidence>